<dbReference type="EMBL" id="NEFY01000025">
    <property type="protein sequence ID" value="OZC34774.1"/>
    <property type="molecule type" value="Genomic_DNA"/>
</dbReference>
<evidence type="ECO:0000313" key="2">
    <source>
        <dbReference type="EMBL" id="OZC34774.1"/>
    </source>
</evidence>
<reference evidence="2 3" key="1">
    <citation type="submission" date="2017-06" db="EMBL/GenBank/DDBJ databases">
        <title>Draft genome sequence of the halophilic bacterium Marinobacter vinifirmus FB1.</title>
        <authorList>
            <person name="Stepanov V.G."/>
            <person name="Roberts D.J."/>
            <person name="Fox G.E."/>
        </authorList>
    </citation>
    <scope>NUCLEOTIDE SEQUENCE [LARGE SCALE GENOMIC DNA]</scope>
    <source>
        <strain evidence="2 3">FB1</strain>
    </source>
</reference>
<organism evidence="2 3">
    <name type="scientific">Marinobacter vinifirmus</name>
    <dbReference type="NCBI Taxonomy" id="355591"/>
    <lineage>
        <taxon>Bacteria</taxon>
        <taxon>Pseudomonadati</taxon>
        <taxon>Pseudomonadota</taxon>
        <taxon>Gammaproteobacteria</taxon>
        <taxon>Pseudomonadales</taxon>
        <taxon>Marinobacteraceae</taxon>
        <taxon>Marinobacter</taxon>
    </lineage>
</organism>
<gene>
    <name evidence="2" type="ORF">B9Q17_10110</name>
</gene>
<dbReference type="Pfam" id="PF04448">
    <property type="entry name" value="DUF551"/>
    <property type="match status" value="1"/>
</dbReference>
<evidence type="ECO:0000259" key="1">
    <source>
        <dbReference type="Pfam" id="PF04448"/>
    </source>
</evidence>
<dbReference type="RefSeq" id="WP_154707658.1">
    <property type="nucleotide sequence ID" value="NZ_NEFY01000025.1"/>
</dbReference>
<sequence length="102" mass="11581">MSWINPKDQMPEDREVVIVLYLGYWSGRGNSGITDAYAVGRQWVNIPEGATVAAWMPMPDKGELPEWLATSIDDHALVDLCKERVNEKGVHVNLDDDEYFML</sequence>
<feature type="domain" description="DUF551" evidence="1">
    <location>
        <begin position="2"/>
        <end position="60"/>
    </location>
</feature>
<proteinExistence type="predicted"/>
<comment type="caution">
    <text evidence="2">The sequence shown here is derived from an EMBL/GenBank/DDBJ whole genome shotgun (WGS) entry which is preliminary data.</text>
</comment>
<protein>
    <recommendedName>
        <fullName evidence="1">DUF551 domain-containing protein</fullName>
    </recommendedName>
</protein>
<name>A0A7Z1DRP9_9GAMM</name>
<evidence type="ECO:0000313" key="3">
    <source>
        <dbReference type="Proteomes" id="UP000216984"/>
    </source>
</evidence>
<keyword evidence="3" id="KW-1185">Reference proteome</keyword>
<accession>A0A7Z1DRP9</accession>
<dbReference type="InterPro" id="IPR007539">
    <property type="entry name" value="DUF551"/>
</dbReference>
<dbReference type="Proteomes" id="UP000216984">
    <property type="component" value="Unassembled WGS sequence"/>
</dbReference>
<dbReference type="AlphaFoldDB" id="A0A7Z1DRP9"/>